<dbReference type="InterPro" id="IPR011990">
    <property type="entry name" value="TPR-like_helical_dom_sf"/>
</dbReference>
<dbReference type="PANTHER" id="PTHR30329">
    <property type="entry name" value="STATOR ELEMENT OF FLAGELLAR MOTOR COMPLEX"/>
    <property type="match status" value="1"/>
</dbReference>
<evidence type="ECO:0000313" key="7">
    <source>
        <dbReference type="Proteomes" id="UP000006241"/>
    </source>
</evidence>
<gene>
    <name evidence="6" type="ORF">HMPREF0765_4345</name>
</gene>
<dbReference type="EMBL" id="ACHB01000096">
    <property type="protein sequence ID" value="EEI89977.1"/>
    <property type="molecule type" value="Genomic_DNA"/>
</dbReference>
<dbReference type="Pfam" id="PF00691">
    <property type="entry name" value="OmpA"/>
    <property type="match status" value="1"/>
</dbReference>
<keyword evidence="2 4" id="KW-0472">Membrane</keyword>
<name>C2G459_SPHSI</name>
<evidence type="ECO:0000259" key="5">
    <source>
        <dbReference type="PROSITE" id="PS51123"/>
    </source>
</evidence>
<dbReference type="Proteomes" id="UP000006241">
    <property type="component" value="Unassembled WGS sequence"/>
</dbReference>
<comment type="caution">
    <text evidence="6">The sequence shown here is derived from an EMBL/GenBank/DDBJ whole genome shotgun (WGS) entry which is preliminary data.</text>
</comment>
<dbReference type="SUPFAM" id="SSF48452">
    <property type="entry name" value="TPR-like"/>
    <property type="match status" value="1"/>
</dbReference>
<dbReference type="InterPro" id="IPR036737">
    <property type="entry name" value="OmpA-like_sf"/>
</dbReference>
<reference evidence="6 7" key="1">
    <citation type="submission" date="2009-01" db="EMBL/GenBank/DDBJ databases">
        <authorList>
            <person name="Qin X."/>
            <person name="Bachman B."/>
            <person name="Battles P."/>
            <person name="Bell A."/>
            <person name="Bess C."/>
            <person name="Bickham C."/>
            <person name="Chaboub L."/>
            <person name="Chen D."/>
            <person name="Coyle M."/>
            <person name="Deiros D.R."/>
            <person name="Dinh H."/>
            <person name="Forbes L."/>
            <person name="Fowler G."/>
            <person name="Francisco L."/>
            <person name="Fu Q."/>
            <person name="Gubbala S."/>
            <person name="Hale W."/>
            <person name="Han Y."/>
            <person name="Hemphill L."/>
            <person name="Highlander S.K."/>
            <person name="Hirani K."/>
            <person name="Hogues M."/>
            <person name="Jackson L."/>
            <person name="Jakkamsetti A."/>
            <person name="Javaid M."/>
            <person name="Jiang H."/>
            <person name="Korchina V."/>
            <person name="Kovar C."/>
            <person name="Lara F."/>
            <person name="Lee S."/>
            <person name="Mata R."/>
            <person name="Mathew T."/>
            <person name="Moen C."/>
            <person name="Morales K."/>
            <person name="Munidasa M."/>
            <person name="Nazareth L."/>
            <person name="Ngo R."/>
            <person name="Nguyen L."/>
            <person name="Okwuonu G."/>
            <person name="Ongeri F."/>
            <person name="Patil S."/>
            <person name="Petrosino J."/>
            <person name="Pham C."/>
            <person name="Pham P."/>
            <person name="Pu L.-L."/>
            <person name="Puazo M."/>
            <person name="Raj R."/>
            <person name="Reid J."/>
            <person name="Rouhana J."/>
            <person name="Saada N."/>
            <person name="Shang Y."/>
            <person name="Simmons D."/>
            <person name="Thornton R."/>
            <person name="Warren J."/>
            <person name="Weissenberger G."/>
            <person name="Zhang J."/>
            <person name="Zhang L."/>
            <person name="Zhou C."/>
            <person name="Zhu D."/>
            <person name="Muzny D."/>
            <person name="Worley K."/>
            <person name="Gibbs R."/>
        </authorList>
    </citation>
    <scope>NUCLEOTIDE SEQUENCE [LARGE SCALE GENOMIC DNA]</scope>
    <source>
        <strain evidence="6 7">ATCC 33300</strain>
    </source>
</reference>
<dbReference type="SUPFAM" id="SSF82171">
    <property type="entry name" value="DPP6 N-terminal domain-like"/>
    <property type="match status" value="1"/>
</dbReference>
<organism evidence="6 7">
    <name type="scientific">Sphingobacterium spiritivorum ATCC 33300</name>
    <dbReference type="NCBI Taxonomy" id="525372"/>
    <lineage>
        <taxon>Bacteria</taxon>
        <taxon>Pseudomonadati</taxon>
        <taxon>Bacteroidota</taxon>
        <taxon>Sphingobacteriia</taxon>
        <taxon>Sphingobacteriales</taxon>
        <taxon>Sphingobacteriaceae</taxon>
        <taxon>Sphingobacterium</taxon>
    </lineage>
</organism>
<dbReference type="CDD" id="cd07185">
    <property type="entry name" value="OmpA_C-like"/>
    <property type="match status" value="1"/>
</dbReference>
<keyword evidence="3" id="KW-0998">Cell outer membrane</keyword>
<evidence type="ECO:0000313" key="6">
    <source>
        <dbReference type="EMBL" id="EEI89977.1"/>
    </source>
</evidence>
<comment type="subcellular location">
    <subcellularLocation>
        <location evidence="1">Cell outer membrane</location>
    </subcellularLocation>
</comment>
<evidence type="ECO:0000256" key="2">
    <source>
        <dbReference type="ARBA" id="ARBA00023136"/>
    </source>
</evidence>
<proteinExistence type="predicted"/>
<dbReference type="InterPro" id="IPR050330">
    <property type="entry name" value="Bact_OuterMem_StrucFunc"/>
</dbReference>
<dbReference type="Gene3D" id="1.25.40.10">
    <property type="entry name" value="Tetratricopeptide repeat domain"/>
    <property type="match status" value="1"/>
</dbReference>
<dbReference type="PRINTS" id="PR01021">
    <property type="entry name" value="OMPADOMAIN"/>
</dbReference>
<dbReference type="Gene3D" id="3.30.1330.60">
    <property type="entry name" value="OmpA-like domain"/>
    <property type="match status" value="1"/>
</dbReference>
<dbReference type="PROSITE" id="PS51123">
    <property type="entry name" value="OMPA_2"/>
    <property type="match status" value="1"/>
</dbReference>
<dbReference type="PANTHER" id="PTHR30329:SF21">
    <property type="entry name" value="LIPOPROTEIN YIAD-RELATED"/>
    <property type="match status" value="1"/>
</dbReference>
<evidence type="ECO:0000256" key="1">
    <source>
        <dbReference type="ARBA" id="ARBA00004442"/>
    </source>
</evidence>
<sequence>MIYNNYRGIPSQRFPDNSKIMAKKLHSIYKLLAIGALLSVVISVKAQEQVSLRATADKLYHQYEYYSAARIYEKLVDTKKPRLQDMERLAECYYLIDNYSLAQNWYARIISQGKFSDRSQLIYADLLKMTGNYSAAKEQFRQYGTRTGKADEVTLSIQGADSAVIWMASPTLHKLKNEDGVNTRYSEFGTIPLHNNVLYAGEPSTWSTGISGRTGRPYLRVYSASRDKNATTLLYPNILPDVFNDTEYHVGPVATNKEGNTLFVTRTYPGKDAEKQRSGNYTFNKHNLELIIYTRSGDSWTATPFPYNNKKSYSTGHAALSEDEATVYFASDMPGGMGGVDIWYCIRQPDGSWGKPVNAGPEVNSSGDEMFPSLSGNILYYSSNGFPGMGGLDVFMSEIKENKFSRSKNLRFPVNSASDDFSYVVIHDSRESFYGYLSSNRMGGKGLDDIYSFSFQQPKIHLYLEGQTLNKATSEPLTAVQLTLQNEKGQILQSKLSSQNGEFNFPTDAGLHYSIVGEKLGFHGDSVVFTTPIANRDTTIHLTLHLQPVIEKGISFTLENIYYDLDKSNIREDAKPVLNQLVHTLRDNPSLKIELSSHTDSRATAKYNMKLSQNRAQSAVDYIVSQGIARNRIIAKGYGESRLINMCKDGVKCTDAEHQANRRTEIKVLEY</sequence>
<dbReference type="AlphaFoldDB" id="C2G459"/>
<accession>C2G459</accession>
<feature type="domain" description="OmpA-like" evidence="5">
    <location>
        <begin position="550"/>
        <end position="671"/>
    </location>
</feature>
<dbReference type="InterPro" id="IPR006664">
    <property type="entry name" value="OMP_bac"/>
</dbReference>
<dbReference type="SUPFAM" id="SSF103088">
    <property type="entry name" value="OmpA-like"/>
    <property type="match status" value="1"/>
</dbReference>
<evidence type="ECO:0000256" key="4">
    <source>
        <dbReference type="PROSITE-ProRule" id="PRU00473"/>
    </source>
</evidence>
<evidence type="ECO:0000256" key="3">
    <source>
        <dbReference type="ARBA" id="ARBA00023237"/>
    </source>
</evidence>
<protein>
    <submittedName>
        <fullName evidence="6">OmpA family protein</fullName>
    </submittedName>
</protein>
<dbReference type="InterPro" id="IPR006665">
    <property type="entry name" value="OmpA-like"/>
</dbReference>
<dbReference type="HOGENOM" id="CLU_014978_0_0_10"/>
<dbReference type="GO" id="GO:0009279">
    <property type="term" value="C:cell outer membrane"/>
    <property type="evidence" value="ECO:0007669"/>
    <property type="project" value="UniProtKB-SubCell"/>
</dbReference>